<dbReference type="VEuPathDB" id="TrichDB:TVAG_320090"/>
<dbReference type="KEGG" id="tva:4775431"/>
<accession>A2DQF7</accession>
<dbReference type="VEuPathDB" id="TrichDB:TVAGG3_1009960"/>
<reference evidence="1" key="2">
    <citation type="journal article" date="2007" name="Science">
        <title>Draft genome sequence of the sexually transmitted pathogen Trichomonas vaginalis.</title>
        <authorList>
            <person name="Carlton J.M."/>
            <person name="Hirt R.P."/>
            <person name="Silva J.C."/>
            <person name="Delcher A.L."/>
            <person name="Schatz M."/>
            <person name="Zhao Q."/>
            <person name="Wortman J.R."/>
            <person name="Bidwell S.L."/>
            <person name="Alsmark U.C.M."/>
            <person name="Besteiro S."/>
            <person name="Sicheritz-Ponten T."/>
            <person name="Noel C.J."/>
            <person name="Dacks J.B."/>
            <person name="Foster P.G."/>
            <person name="Simillion C."/>
            <person name="Van de Peer Y."/>
            <person name="Miranda-Saavedra D."/>
            <person name="Barton G.J."/>
            <person name="Westrop G.D."/>
            <person name="Mueller S."/>
            <person name="Dessi D."/>
            <person name="Fiori P.L."/>
            <person name="Ren Q."/>
            <person name="Paulsen I."/>
            <person name="Zhang H."/>
            <person name="Bastida-Corcuera F.D."/>
            <person name="Simoes-Barbosa A."/>
            <person name="Brown M.T."/>
            <person name="Hayes R.D."/>
            <person name="Mukherjee M."/>
            <person name="Okumura C.Y."/>
            <person name="Schneider R."/>
            <person name="Smith A.J."/>
            <person name="Vanacova S."/>
            <person name="Villalvazo M."/>
            <person name="Haas B.J."/>
            <person name="Pertea M."/>
            <person name="Feldblyum T.V."/>
            <person name="Utterback T.R."/>
            <person name="Shu C.L."/>
            <person name="Osoegawa K."/>
            <person name="de Jong P.J."/>
            <person name="Hrdy I."/>
            <person name="Horvathova L."/>
            <person name="Zubacova Z."/>
            <person name="Dolezal P."/>
            <person name="Malik S.B."/>
            <person name="Logsdon J.M. Jr."/>
            <person name="Henze K."/>
            <person name="Gupta A."/>
            <person name="Wang C.C."/>
            <person name="Dunne R.L."/>
            <person name="Upcroft J.A."/>
            <person name="Upcroft P."/>
            <person name="White O."/>
            <person name="Salzberg S.L."/>
            <person name="Tang P."/>
            <person name="Chiu C.-H."/>
            <person name="Lee Y.-S."/>
            <person name="Embley T.M."/>
            <person name="Coombs G.H."/>
            <person name="Mottram J.C."/>
            <person name="Tachezy J."/>
            <person name="Fraser-Liggett C.M."/>
            <person name="Johnson P.J."/>
        </authorList>
    </citation>
    <scope>NUCLEOTIDE SEQUENCE [LARGE SCALE GENOMIC DNA]</scope>
    <source>
        <strain evidence="1">G3</strain>
    </source>
</reference>
<dbReference type="RefSeq" id="XP_001330783.1">
    <property type="nucleotide sequence ID" value="XM_001330747.1"/>
</dbReference>
<keyword evidence="2" id="KW-1185">Reference proteome</keyword>
<protein>
    <submittedName>
        <fullName evidence="1">Uncharacterized protein</fullName>
    </submittedName>
</protein>
<sequence length="99" mass="11597">MNSIAADINEKSNIEIRITGKQFKWRNTFVLKVNETLESNNFDNEILDKQNRENFQKLLETDGKYLPSLNTTMVKEYKLNDAKELSTVLMVVNEQEKKI</sequence>
<reference evidence="1" key="1">
    <citation type="submission" date="2006-10" db="EMBL/GenBank/DDBJ databases">
        <authorList>
            <person name="Amadeo P."/>
            <person name="Zhao Q."/>
            <person name="Wortman J."/>
            <person name="Fraser-Liggett C."/>
            <person name="Carlton J."/>
        </authorList>
    </citation>
    <scope>NUCLEOTIDE SEQUENCE</scope>
    <source>
        <strain evidence="1">G3</strain>
    </source>
</reference>
<dbReference type="EMBL" id="DS113231">
    <property type="protein sequence ID" value="EAY17414.1"/>
    <property type="molecule type" value="Genomic_DNA"/>
</dbReference>
<evidence type="ECO:0000313" key="2">
    <source>
        <dbReference type="Proteomes" id="UP000001542"/>
    </source>
</evidence>
<name>A2DQF7_TRIV3</name>
<gene>
    <name evidence="1" type="ORF">TVAG_320090</name>
</gene>
<organism evidence="1 2">
    <name type="scientific">Trichomonas vaginalis (strain ATCC PRA-98 / G3)</name>
    <dbReference type="NCBI Taxonomy" id="412133"/>
    <lineage>
        <taxon>Eukaryota</taxon>
        <taxon>Metamonada</taxon>
        <taxon>Parabasalia</taxon>
        <taxon>Trichomonadida</taxon>
        <taxon>Trichomonadidae</taxon>
        <taxon>Trichomonas</taxon>
    </lineage>
</organism>
<dbReference type="InParanoid" id="A2DQF7"/>
<evidence type="ECO:0000313" key="1">
    <source>
        <dbReference type="EMBL" id="EAY17414.1"/>
    </source>
</evidence>
<dbReference type="Proteomes" id="UP000001542">
    <property type="component" value="Unassembled WGS sequence"/>
</dbReference>
<proteinExistence type="predicted"/>
<dbReference type="AlphaFoldDB" id="A2DQF7"/>